<protein>
    <recommendedName>
        <fullName evidence="2">Glycosyl transferase family 1 domain-containing protein</fullName>
    </recommendedName>
</protein>
<keyword evidence="1" id="KW-0808">Transferase</keyword>
<dbReference type="Proteomes" id="UP001242010">
    <property type="component" value="Chromosome"/>
</dbReference>
<evidence type="ECO:0000313" key="3">
    <source>
        <dbReference type="EMBL" id="BDU70465.1"/>
    </source>
</evidence>
<dbReference type="RefSeq" id="WP_286354183.1">
    <property type="nucleotide sequence ID" value="NZ_AP027079.1"/>
</dbReference>
<proteinExistence type="predicted"/>
<dbReference type="SUPFAM" id="SSF53756">
    <property type="entry name" value="UDP-Glycosyltransferase/glycogen phosphorylase"/>
    <property type="match status" value="1"/>
</dbReference>
<dbReference type="Gene3D" id="3.40.50.2000">
    <property type="entry name" value="Glycogen Phosphorylase B"/>
    <property type="match status" value="2"/>
</dbReference>
<name>A0ABN6V227_9BACT</name>
<dbReference type="CDD" id="cd03801">
    <property type="entry name" value="GT4_PimA-like"/>
    <property type="match status" value="1"/>
</dbReference>
<accession>A0ABN6V227</accession>
<dbReference type="Pfam" id="PF00534">
    <property type="entry name" value="Glycos_transf_1"/>
    <property type="match status" value="1"/>
</dbReference>
<organism evidence="3 4">
    <name type="scientific">Geothrix oryzae</name>
    <dbReference type="NCBI Taxonomy" id="2927975"/>
    <lineage>
        <taxon>Bacteria</taxon>
        <taxon>Pseudomonadati</taxon>
        <taxon>Acidobacteriota</taxon>
        <taxon>Holophagae</taxon>
        <taxon>Holophagales</taxon>
        <taxon>Holophagaceae</taxon>
        <taxon>Geothrix</taxon>
    </lineage>
</organism>
<reference evidence="4" key="1">
    <citation type="journal article" date="2023" name="Int. J. Syst. Evol. Microbiol.">
        <title>Mesoterricola silvestris gen. nov., sp. nov., Mesoterricola sediminis sp. nov., Geothrix oryzae sp. nov., Geothrix edaphica sp. nov., Geothrix rubra sp. nov., and Geothrix limicola sp. nov., six novel members of Acidobacteriota isolated from soils.</title>
        <authorList>
            <person name="Itoh H."/>
            <person name="Sugisawa Y."/>
            <person name="Mise K."/>
            <person name="Xu Z."/>
            <person name="Kuniyasu M."/>
            <person name="Ushijima N."/>
            <person name="Kawano K."/>
            <person name="Kobayashi E."/>
            <person name="Shiratori Y."/>
            <person name="Masuda Y."/>
            <person name="Senoo K."/>
        </authorList>
    </citation>
    <scope>NUCLEOTIDE SEQUENCE [LARGE SCALE GENOMIC DNA]</scope>
    <source>
        <strain evidence="4">Red222</strain>
    </source>
</reference>
<dbReference type="PANTHER" id="PTHR46401:SF2">
    <property type="entry name" value="GLYCOSYLTRANSFERASE WBBK-RELATED"/>
    <property type="match status" value="1"/>
</dbReference>
<sequence>MRVLFIAPLPPPITGHSVASRVLLEHLEKKHRVAVINLSTASSHDGALTWRRVVAVAKDLYRTWKEKREANVFYLTISESFFGNIKDLLIYSICYNKLNKFYIHLHGGSIKQLLFDTHPTLRRLNAIFIRRMAGVIISGQSHVAIFEEMLDPKKIHIIPNFAQDYLFIDNAKIDTKFHNLFPLNILYISGMTRGKGYLDLLNAYHFLEEAIRECIHIDFAGKFDSDEEQSEFIHATQGLPGLTYHGVVDDVRKQELFFNSHVFCLPTSYFEGQPISILEAYASANAVMTTGQAGIRDIFTDGVNGFEIGVHDAASIGKVIRNLVSNPTPLVEIAIRNRDMALLNYRTAVFGSRIEMVLAGCTAPEFDISTPIGQRAD</sequence>
<dbReference type="InterPro" id="IPR001296">
    <property type="entry name" value="Glyco_trans_1"/>
</dbReference>
<keyword evidence="4" id="KW-1185">Reference proteome</keyword>
<dbReference type="EMBL" id="AP027079">
    <property type="protein sequence ID" value="BDU70465.1"/>
    <property type="molecule type" value="Genomic_DNA"/>
</dbReference>
<feature type="domain" description="Glycosyl transferase family 1" evidence="2">
    <location>
        <begin position="185"/>
        <end position="330"/>
    </location>
</feature>
<evidence type="ECO:0000256" key="1">
    <source>
        <dbReference type="ARBA" id="ARBA00022679"/>
    </source>
</evidence>
<gene>
    <name evidence="3" type="ORF">GETHOR_25660</name>
</gene>
<dbReference type="PANTHER" id="PTHR46401">
    <property type="entry name" value="GLYCOSYLTRANSFERASE WBBK-RELATED"/>
    <property type="match status" value="1"/>
</dbReference>
<evidence type="ECO:0000259" key="2">
    <source>
        <dbReference type="Pfam" id="PF00534"/>
    </source>
</evidence>
<evidence type="ECO:0000313" key="4">
    <source>
        <dbReference type="Proteomes" id="UP001242010"/>
    </source>
</evidence>